<gene>
    <name evidence="9" type="ORF">ACFSRY_09740</name>
</gene>
<organism evidence="9 10">
    <name type="scientific">Pontibacter locisalis</name>
    <dbReference type="NCBI Taxonomy" id="1719035"/>
    <lineage>
        <taxon>Bacteria</taxon>
        <taxon>Pseudomonadati</taxon>
        <taxon>Bacteroidota</taxon>
        <taxon>Cytophagia</taxon>
        <taxon>Cytophagales</taxon>
        <taxon>Hymenobacteraceae</taxon>
        <taxon>Pontibacter</taxon>
    </lineage>
</organism>
<keyword evidence="9" id="KW-0121">Carboxypeptidase</keyword>
<evidence type="ECO:0000256" key="5">
    <source>
        <dbReference type="ARBA" id="ARBA00015719"/>
    </source>
</evidence>
<evidence type="ECO:0000256" key="7">
    <source>
        <dbReference type="ARBA" id="ARBA00022801"/>
    </source>
</evidence>
<dbReference type="PIRSF" id="PIRSF032067">
    <property type="entry name" value="Cyanophycinase"/>
    <property type="match status" value="1"/>
</dbReference>
<evidence type="ECO:0000313" key="9">
    <source>
        <dbReference type="EMBL" id="MFD2514147.1"/>
    </source>
</evidence>
<dbReference type="InterPro" id="IPR029062">
    <property type="entry name" value="Class_I_gatase-like"/>
</dbReference>
<proteinExistence type="inferred from homology"/>
<evidence type="ECO:0000256" key="4">
    <source>
        <dbReference type="ARBA" id="ARBA00013115"/>
    </source>
</evidence>
<dbReference type="PANTHER" id="PTHR36175:SF1">
    <property type="entry name" value="CYANOPHYCINASE"/>
    <property type="match status" value="1"/>
</dbReference>
<dbReference type="Gene3D" id="3.40.50.880">
    <property type="match status" value="1"/>
</dbReference>
<evidence type="ECO:0000313" key="10">
    <source>
        <dbReference type="Proteomes" id="UP001597544"/>
    </source>
</evidence>
<protein>
    <recommendedName>
        <fullName evidence="5">Cyanophycinase</fullName>
        <ecNumber evidence="4">3.4.15.6</ecNumber>
    </recommendedName>
</protein>
<dbReference type="InterPro" id="IPR011811">
    <property type="entry name" value="Peptidase_S51_cyanophycinase"/>
</dbReference>
<keyword evidence="10" id="KW-1185">Reference proteome</keyword>
<evidence type="ECO:0000256" key="8">
    <source>
        <dbReference type="ARBA" id="ARBA00022825"/>
    </source>
</evidence>
<dbReference type="Proteomes" id="UP001597544">
    <property type="component" value="Unassembled WGS sequence"/>
</dbReference>
<comment type="catalytic activity">
    <reaction evidence="1">
        <text>[L-4-(L-arginin-2-N-yl)aspartate](n) + H2O = [L-4-(L-arginin-2-N-yl)aspartate](n-1) + L-4-(L-arginin-2-N-yl)aspartate</text>
        <dbReference type="Rhea" id="RHEA:12845"/>
        <dbReference type="Rhea" id="RHEA-COMP:13728"/>
        <dbReference type="Rhea" id="RHEA-COMP:13734"/>
        <dbReference type="ChEBI" id="CHEBI:15377"/>
        <dbReference type="ChEBI" id="CHEBI:137986"/>
        <dbReference type="ChEBI" id="CHEBI:137991"/>
        <dbReference type="EC" id="3.4.15.6"/>
    </reaction>
</comment>
<evidence type="ECO:0000256" key="6">
    <source>
        <dbReference type="ARBA" id="ARBA00022670"/>
    </source>
</evidence>
<comment type="function">
    <text evidence="2">Exopeptidase that catalyzes the hydrolytic cleavage of multi-L-arginyl-poly-L-aspartic acid (cyanophycin; a water-insoluble reserve polymer) into aspartate-arginine dipeptides.</text>
</comment>
<dbReference type="EC" id="3.4.15.6" evidence="4"/>
<dbReference type="NCBIfam" id="TIGR02069">
    <property type="entry name" value="cyanophycinase"/>
    <property type="match status" value="1"/>
</dbReference>
<evidence type="ECO:0000256" key="1">
    <source>
        <dbReference type="ARBA" id="ARBA00001092"/>
    </source>
</evidence>
<keyword evidence="7 9" id="KW-0378">Hydrolase</keyword>
<name>A0ABW5IKH1_9BACT</name>
<dbReference type="CDD" id="cd03145">
    <property type="entry name" value="GAT1_cyanophycinase"/>
    <property type="match status" value="1"/>
</dbReference>
<dbReference type="SUPFAM" id="SSF52317">
    <property type="entry name" value="Class I glutamine amidotransferase-like"/>
    <property type="match status" value="1"/>
</dbReference>
<dbReference type="RefSeq" id="WP_377506110.1">
    <property type="nucleotide sequence ID" value="NZ_JBHULU010000012.1"/>
</dbReference>
<sequence length="288" mass="31698">MKEVKGKLIALGGGDDDGLIKLIRSEICNISSNIEVIATAGPIASNAVESGQAYKEAFEELGCSSVRYMRIDEEHEADTAQNLERIKKADVIFFTGGDQVRLASFLHGTKLLDLMCRRYAEEEIIISGTSAGAAVMSDRMIYDGYGHYSLIKGEMKTTHGFSFIKNVYIDSHFAERGRFGRLAHAVAHDPEYVGIGLSEETGIIIKEGNQVEVFGPGVVTIIDASQIKFSNTRAVAENEPIAVENLKMHLLVNGYRYCLKEHLFQPIPKEEMLDGKQQTSFADLVSGE</sequence>
<reference evidence="10" key="1">
    <citation type="journal article" date="2019" name="Int. J. Syst. Evol. Microbiol.">
        <title>The Global Catalogue of Microorganisms (GCM) 10K type strain sequencing project: providing services to taxonomists for standard genome sequencing and annotation.</title>
        <authorList>
            <consortium name="The Broad Institute Genomics Platform"/>
            <consortium name="The Broad Institute Genome Sequencing Center for Infectious Disease"/>
            <person name="Wu L."/>
            <person name="Ma J."/>
        </authorList>
    </citation>
    <scope>NUCLEOTIDE SEQUENCE [LARGE SCALE GENOMIC DNA]</scope>
    <source>
        <strain evidence="10">KCTC 42498</strain>
    </source>
</reference>
<keyword evidence="6" id="KW-0645">Protease</keyword>
<dbReference type="EMBL" id="JBHULU010000012">
    <property type="protein sequence ID" value="MFD2514147.1"/>
    <property type="molecule type" value="Genomic_DNA"/>
</dbReference>
<dbReference type="GO" id="GO:0004180">
    <property type="term" value="F:carboxypeptidase activity"/>
    <property type="evidence" value="ECO:0007669"/>
    <property type="project" value="UniProtKB-KW"/>
</dbReference>
<dbReference type="GO" id="GO:0008241">
    <property type="term" value="F:peptidyl-dipeptidase activity"/>
    <property type="evidence" value="ECO:0007669"/>
    <property type="project" value="UniProtKB-EC"/>
</dbReference>
<evidence type="ECO:0000256" key="3">
    <source>
        <dbReference type="ARBA" id="ARBA00006534"/>
    </source>
</evidence>
<comment type="similarity">
    <text evidence="3">Belongs to the peptidase S51 family.</text>
</comment>
<dbReference type="InterPro" id="IPR005320">
    <property type="entry name" value="Peptidase_S51"/>
</dbReference>
<evidence type="ECO:0000256" key="2">
    <source>
        <dbReference type="ARBA" id="ARBA00002039"/>
    </source>
</evidence>
<dbReference type="PANTHER" id="PTHR36175">
    <property type="entry name" value="CYANOPHYCINASE"/>
    <property type="match status" value="1"/>
</dbReference>
<keyword evidence="8" id="KW-0720">Serine protease</keyword>
<accession>A0ABW5IKH1</accession>
<comment type="caution">
    <text evidence="9">The sequence shown here is derived from an EMBL/GenBank/DDBJ whole genome shotgun (WGS) entry which is preliminary data.</text>
</comment>
<dbReference type="Pfam" id="PF03575">
    <property type="entry name" value="Peptidase_S51"/>
    <property type="match status" value="1"/>
</dbReference>